<dbReference type="InterPro" id="IPR051406">
    <property type="entry name" value="PLD_domain"/>
</dbReference>
<organism evidence="8 9">
    <name type="scientific">Glossina morsitans morsitans</name>
    <name type="common">Savannah tsetse fly</name>
    <dbReference type="NCBI Taxonomy" id="37546"/>
    <lineage>
        <taxon>Eukaryota</taxon>
        <taxon>Metazoa</taxon>
        <taxon>Ecdysozoa</taxon>
        <taxon>Arthropoda</taxon>
        <taxon>Hexapoda</taxon>
        <taxon>Insecta</taxon>
        <taxon>Pterygota</taxon>
        <taxon>Neoptera</taxon>
        <taxon>Endopterygota</taxon>
        <taxon>Diptera</taxon>
        <taxon>Brachycera</taxon>
        <taxon>Muscomorpha</taxon>
        <taxon>Hippoboscoidea</taxon>
        <taxon>Glossinidae</taxon>
        <taxon>Glossina</taxon>
    </lineage>
</organism>
<evidence type="ECO:0000259" key="7">
    <source>
        <dbReference type="Pfam" id="PF13091"/>
    </source>
</evidence>
<dbReference type="Gene3D" id="3.30.870.10">
    <property type="entry name" value="Endonuclease Chain A"/>
    <property type="match status" value="1"/>
</dbReference>
<dbReference type="GO" id="GO:0016042">
    <property type="term" value="P:lipid catabolic process"/>
    <property type="evidence" value="ECO:0007669"/>
    <property type="project" value="UniProtKB-KW"/>
</dbReference>
<evidence type="ECO:0000256" key="2">
    <source>
        <dbReference type="ARBA" id="ARBA00022963"/>
    </source>
</evidence>
<proteinExistence type="inferred from homology"/>
<dbReference type="AlphaFoldDB" id="A0A1B0FCC4"/>
<dbReference type="SUPFAM" id="SSF56024">
    <property type="entry name" value="Phospholipase D/nuclease"/>
    <property type="match status" value="1"/>
</dbReference>
<reference evidence="8" key="1">
    <citation type="submission" date="2020-05" db="UniProtKB">
        <authorList>
            <consortium name="EnsemblMetazoa"/>
        </authorList>
    </citation>
    <scope>IDENTIFICATION</scope>
    <source>
        <strain evidence="8">Yale</strain>
    </source>
</reference>
<dbReference type="GO" id="GO:0034587">
    <property type="term" value="P:piRNA processing"/>
    <property type="evidence" value="ECO:0007669"/>
    <property type="project" value="TreeGrafter"/>
</dbReference>
<dbReference type="InterPro" id="IPR025202">
    <property type="entry name" value="PLD-like_dom"/>
</dbReference>
<dbReference type="VEuPathDB" id="VectorBase:GMOY001209"/>
<dbReference type="PANTHER" id="PTHR43856">
    <property type="entry name" value="CARDIOLIPIN HYDROLASE"/>
    <property type="match status" value="1"/>
</dbReference>
<dbReference type="GO" id="GO:0016891">
    <property type="term" value="F:RNA endonuclease activity producing 5'-phosphomonoesters, hydrolytic mechanism"/>
    <property type="evidence" value="ECO:0007669"/>
    <property type="project" value="TreeGrafter"/>
</dbReference>
<evidence type="ECO:0000256" key="5">
    <source>
        <dbReference type="ARBA" id="ARBA00040549"/>
    </source>
</evidence>
<evidence type="ECO:0000256" key="3">
    <source>
        <dbReference type="ARBA" id="ARBA00023098"/>
    </source>
</evidence>
<evidence type="ECO:0000256" key="1">
    <source>
        <dbReference type="ARBA" id="ARBA00022801"/>
    </source>
</evidence>
<dbReference type="EMBL" id="CCAG010001627">
    <property type="status" value="NOT_ANNOTATED_CDS"/>
    <property type="molecule type" value="Genomic_DNA"/>
</dbReference>
<dbReference type="EnsemblMetazoa" id="GMOY001209-RA">
    <property type="protein sequence ID" value="GMOY001209-PA"/>
    <property type="gene ID" value="GMOY001209"/>
</dbReference>
<keyword evidence="3" id="KW-0443">Lipid metabolism</keyword>
<evidence type="ECO:0000313" key="9">
    <source>
        <dbReference type="Proteomes" id="UP000092444"/>
    </source>
</evidence>
<protein>
    <recommendedName>
        <fullName evidence="5">Mitochondrial cardiolipin hydrolase</fullName>
    </recommendedName>
    <alternativeName>
        <fullName evidence="6">Mitochondrial phospholipase</fullName>
    </alternativeName>
</protein>
<dbReference type="Pfam" id="PF13091">
    <property type="entry name" value="PLDc_2"/>
    <property type="match status" value="1"/>
</dbReference>
<dbReference type="PhylomeDB" id="A0A1B0FCC4"/>
<dbReference type="PANTHER" id="PTHR43856:SF1">
    <property type="entry name" value="MITOCHONDRIAL CARDIOLIPIN HYDROLASE"/>
    <property type="match status" value="1"/>
</dbReference>
<keyword evidence="1" id="KW-0378">Hydrolase</keyword>
<evidence type="ECO:0000256" key="4">
    <source>
        <dbReference type="ARBA" id="ARBA00038012"/>
    </source>
</evidence>
<keyword evidence="9" id="KW-1185">Reference proteome</keyword>
<dbReference type="GO" id="GO:0005739">
    <property type="term" value="C:mitochondrion"/>
    <property type="evidence" value="ECO:0007669"/>
    <property type="project" value="TreeGrafter"/>
</dbReference>
<comment type="similarity">
    <text evidence="4">Belongs to the phospholipase D family. MitoPLD/Zucchini subfamily.</text>
</comment>
<sequence>MLKSAPVRYTIYGTLLIVLSEVVYHSCRLLKNWYNCNKNIRKPKELWALRLTNELSGLCSAKHETNFRKLSAISLNSREALDKIKIIERAPVCANPYCMDSNVDLIVDLLNATQYSIDLAMFAITLIPISNALVKAHKRGVIIRIIANNGDAMSISSECRYLIKYGIAIRFNSHITGKHLMHHKFCILDSPLTVKVFVVITKTSY</sequence>
<accession>A0A1B0FCC4</accession>
<keyword evidence="2" id="KW-0442">Lipid degradation</keyword>
<evidence type="ECO:0000256" key="6">
    <source>
        <dbReference type="ARBA" id="ARBA00043167"/>
    </source>
</evidence>
<dbReference type="STRING" id="37546.A0A1B0FCC4"/>
<feature type="domain" description="Phospholipase D-like" evidence="7">
    <location>
        <begin position="106"/>
        <end position="190"/>
    </location>
</feature>
<name>A0A1B0FCC4_GLOMM</name>
<dbReference type="Proteomes" id="UP000092444">
    <property type="component" value="Unassembled WGS sequence"/>
</dbReference>
<evidence type="ECO:0000313" key="8">
    <source>
        <dbReference type="EnsemblMetazoa" id="GMOY001209-PA"/>
    </source>
</evidence>